<dbReference type="GO" id="GO:0003676">
    <property type="term" value="F:nucleic acid binding"/>
    <property type="evidence" value="ECO:0007669"/>
    <property type="project" value="InterPro"/>
</dbReference>
<proteinExistence type="predicted"/>
<dbReference type="Proteomes" id="UP000046392">
    <property type="component" value="Unplaced"/>
</dbReference>
<dbReference type="Gene3D" id="3.30.420.10">
    <property type="entry name" value="Ribonuclease H-like superfamily/Ribonuclease H"/>
    <property type="match status" value="1"/>
</dbReference>
<sequence length="150" mass="17069">MACQMSVPRNEPTVDTATRYLMYSTTDNTSSAALTQKIRDEILFPFGKPTILRLDNAKYFKEHDFSIQQDLLQNQKVPKTPYKVGELVLVRDCNPKLSKSIISLPLEKRKSLTIRTVNCIRAILKDEGSNNIAYYCLEGKPCQPSRPKSK</sequence>
<protein>
    <submittedName>
        <fullName evidence="2">Integrase catalytic domain-containing protein</fullName>
    </submittedName>
</protein>
<reference evidence="2" key="1">
    <citation type="submission" date="2017-02" db="UniProtKB">
        <authorList>
            <consortium name="WormBaseParasite"/>
        </authorList>
    </citation>
    <scope>IDENTIFICATION</scope>
</reference>
<evidence type="ECO:0000313" key="1">
    <source>
        <dbReference type="Proteomes" id="UP000046392"/>
    </source>
</evidence>
<dbReference type="WBParaSite" id="SPAL_0000325500.1">
    <property type="protein sequence ID" value="SPAL_0000325500.1"/>
    <property type="gene ID" value="SPAL_0000325500"/>
</dbReference>
<accession>A0A0N5BB45</accession>
<dbReference type="AlphaFoldDB" id="A0A0N5BB45"/>
<evidence type="ECO:0000313" key="2">
    <source>
        <dbReference type="WBParaSite" id="SPAL_0000325500.1"/>
    </source>
</evidence>
<keyword evidence="1" id="KW-1185">Reference proteome</keyword>
<organism evidence="1 2">
    <name type="scientific">Strongyloides papillosus</name>
    <name type="common">Intestinal threadworm</name>
    <dbReference type="NCBI Taxonomy" id="174720"/>
    <lineage>
        <taxon>Eukaryota</taxon>
        <taxon>Metazoa</taxon>
        <taxon>Ecdysozoa</taxon>
        <taxon>Nematoda</taxon>
        <taxon>Chromadorea</taxon>
        <taxon>Rhabditida</taxon>
        <taxon>Tylenchina</taxon>
        <taxon>Panagrolaimomorpha</taxon>
        <taxon>Strongyloidoidea</taxon>
        <taxon>Strongyloididae</taxon>
        <taxon>Strongyloides</taxon>
    </lineage>
</organism>
<name>A0A0N5BB45_STREA</name>
<dbReference type="InterPro" id="IPR036397">
    <property type="entry name" value="RNaseH_sf"/>
</dbReference>